<proteinExistence type="predicted"/>
<comment type="caution">
    <text evidence="1">The sequence shown here is derived from an EMBL/GenBank/DDBJ whole genome shotgun (WGS) entry which is preliminary data.</text>
</comment>
<sequence length="39" mass="4133">MELTLVMALVTALLVALGFLSLHDEPGPADLAELPVTRD</sequence>
<dbReference type="Proteomes" id="UP000525389">
    <property type="component" value="Unassembled WGS sequence"/>
</dbReference>
<gene>
    <name evidence="1" type="ORF">HNQ09_001482</name>
</gene>
<dbReference type="EMBL" id="JACHFN010000004">
    <property type="protein sequence ID" value="MBB5234044.1"/>
    <property type="molecule type" value="Genomic_DNA"/>
</dbReference>
<name>A0A7W8GEU3_9DEIO</name>
<organism evidence="1 2">
    <name type="scientific">Deinococcus budaensis</name>
    <dbReference type="NCBI Taxonomy" id="1665626"/>
    <lineage>
        <taxon>Bacteria</taxon>
        <taxon>Thermotogati</taxon>
        <taxon>Deinococcota</taxon>
        <taxon>Deinococci</taxon>
        <taxon>Deinococcales</taxon>
        <taxon>Deinococcaceae</taxon>
        <taxon>Deinococcus</taxon>
    </lineage>
</organism>
<reference evidence="1 2" key="1">
    <citation type="submission" date="2020-08" db="EMBL/GenBank/DDBJ databases">
        <title>Genomic Encyclopedia of Type Strains, Phase IV (KMG-IV): sequencing the most valuable type-strain genomes for metagenomic binning, comparative biology and taxonomic classification.</title>
        <authorList>
            <person name="Goeker M."/>
        </authorList>
    </citation>
    <scope>NUCLEOTIDE SEQUENCE [LARGE SCALE GENOMIC DNA]</scope>
    <source>
        <strain evidence="1 2">DSM 101791</strain>
    </source>
</reference>
<evidence type="ECO:0000313" key="2">
    <source>
        <dbReference type="Proteomes" id="UP000525389"/>
    </source>
</evidence>
<accession>A0A7W8GEU3</accession>
<dbReference type="AlphaFoldDB" id="A0A7W8GEU3"/>
<protein>
    <submittedName>
        <fullName evidence="1">Uncharacterized protein</fullName>
    </submittedName>
</protein>
<keyword evidence="2" id="KW-1185">Reference proteome</keyword>
<evidence type="ECO:0000313" key="1">
    <source>
        <dbReference type="EMBL" id="MBB5234044.1"/>
    </source>
</evidence>